<dbReference type="Proteomes" id="UP001055439">
    <property type="component" value="Chromosome 5"/>
</dbReference>
<dbReference type="PANTHER" id="PTHR24223">
    <property type="entry name" value="ATP-BINDING CASSETTE SUB-FAMILY C"/>
    <property type="match status" value="1"/>
</dbReference>
<evidence type="ECO:0000256" key="5">
    <source>
        <dbReference type="ARBA" id="ARBA00022989"/>
    </source>
</evidence>
<dbReference type="SUPFAM" id="SSF52540">
    <property type="entry name" value="P-loop containing nucleoside triphosphate hydrolases"/>
    <property type="match status" value="1"/>
</dbReference>
<dbReference type="GO" id="GO:0140359">
    <property type="term" value="F:ABC-type transporter activity"/>
    <property type="evidence" value="ECO:0007669"/>
    <property type="project" value="InterPro"/>
</dbReference>
<keyword evidence="1" id="KW-0813">Transport</keyword>
<dbReference type="InterPro" id="IPR027417">
    <property type="entry name" value="P-loop_NTPase"/>
</dbReference>
<reference evidence="9" key="1">
    <citation type="submission" date="2022-05" db="EMBL/GenBank/DDBJ databases">
        <title>The Musa troglodytarum L. genome provides insights into the mechanism of non-climacteric behaviour and enrichment of carotenoids.</title>
        <authorList>
            <person name="Wang J."/>
        </authorList>
    </citation>
    <scope>NUCLEOTIDE SEQUENCE</scope>
    <source>
        <tissue evidence="9">Leaf</tissue>
    </source>
</reference>
<dbReference type="InterPro" id="IPR036640">
    <property type="entry name" value="ABC1_TM_sf"/>
</dbReference>
<keyword evidence="5 7" id="KW-1133">Transmembrane helix</keyword>
<dbReference type="Gene3D" id="3.40.50.300">
    <property type="entry name" value="P-loop containing nucleotide triphosphate hydrolases"/>
    <property type="match status" value="1"/>
</dbReference>
<dbReference type="PROSITE" id="PS50929">
    <property type="entry name" value="ABC_TM1F"/>
    <property type="match status" value="1"/>
</dbReference>
<feature type="transmembrane region" description="Helical" evidence="7">
    <location>
        <begin position="72"/>
        <end position="92"/>
    </location>
</feature>
<dbReference type="GO" id="GO:0016020">
    <property type="term" value="C:membrane"/>
    <property type="evidence" value="ECO:0007669"/>
    <property type="project" value="InterPro"/>
</dbReference>
<dbReference type="InterPro" id="IPR003439">
    <property type="entry name" value="ABC_transporter-like_ATP-bd"/>
</dbReference>
<evidence type="ECO:0000256" key="2">
    <source>
        <dbReference type="ARBA" id="ARBA00022692"/>
    </source>
</evidence>
<organism evidence="9 10">
    <name type="scientific">Musa troglodytarum</name>
    <name type="common">fe'i banana</name>
    <dbReference type="NCBI Taxonomy" id="320322"/>
    <lineage>
        <taxon>Eukaryota</taxon>
        <taxon>Viridiplantae</taxon>
        <taxon>Streptophyta</taxon>
        <taxon>Embryophyta</taxon>
        <taxon>Tracheophyta</taxon>
        <taxon>Spermatophyta</taxon>
        <taxon>Magnoliopsida</taxon>
        <taxon>Liliopsida</taxon>
        <taxon>Zingiberales</taxon>
        <taxon>Musaceae</taxon>
        <taxon>Musa</taxon>
    </lineage>
</organism>
<evidence type="ECO:0000259" key="8">
    <source>
        <dbReference type="PROSITE" id="PS50929"/>
    </source>
</evidence>
<keyword evidence="2 7" id="KW-0812">Transmembrane</keyword>
<dbReference type="GO" id="GO:0005524">
    <property type="term" value="F:ATP binding"/>
    <property type="evidence" value="ECO:0007669"/>
    <property type="project" value="UniProtKB-KW"/>
</dbReference>
<dbReference type="InterPro" id="IPR050173">
    <property type="entry name" value="ABC_transporter_C-like"/>
</dbReference>
<evidence type="ECO:0000313" key="10">
    <source>
        <dbReference type="Proteomes" id="UP001055439"/>
    </source>
</evidence>
<feature type="domain" description="ABC transmembrane type-1" evidence="8">
    <location>
        <begin position="1"/>
        <end position="99"/>
    </location>
</feature>
<accession>A0A9E7G5I2</accession>
<evidence type="ECO:0000256" key="7">
    <source>
        <dbReference type="SAM" id="Phobius"/>
    </source>
</evidence>
<evidence type="ECO:0000313" key="9">
    <source>
        <dbReference type="EMBL" id="URE05919.1"/>
    </source>
</evidence>
<evidence type="ECO:0000256" key="4">
    <source>
        <dbReference type="ARBA" id="ARBA00022840"/>
    </source>
</evidence>
<evidence type="ECO:0000256" key="6">
    <source>
        <dbReference type="ARBA" id="ARBA00023136"/>
    </source>
</evidence>
<dbReference type="EMBL" id="CP097507">
    <property type="protein sequence ID" value="URE05919.1"/>
    <property type="molecule type" value="Genomic_DNA"/>
</dbReference>
<evidence type="ECO:0000256" key="3">
    <source>
        <dbReference type="ARBA" id="ARBA00022741"/>
    </source>
</evidence>
<keyword evidence="3" id="KW-0547">Nucleotide-binding</keyword>
<dbReference type="AlphaFoldDB" id="A0A9E7G5I2"/>
<dbReference type="PANTHER" id="PTHR24223:SF181">
    <property type="entry name" value="ABC TRANSPORTER C FAMILY MEMBER 3"/>
    <property type="match status" value="1"/>
</dbReference>
<dbReference type="GO" id="GO:0016887">
    <property type="term" value="F:ATP hydrolysis activity"/>
    <property type="evidence" value="ECO:0007669"/>
    <property type="project" value="InterPro"/>
</dbReference>
<dbReference type="SUPFAM" id="SSF90123">
    <property type="entry name" value="ABC transporter transmembrane region"/>
    <property type="match status" value="1"/>
</dbReference>
<proteinExistence type="predicted"/>
<protein>
    <submittedName>
        <fullName evidence="9">ABC transporter transmembrane region</fullName>
    </submittedName>
</protein>
<dbReference type="Pfam" id="PF00005">
    <property type="entry name" value="ABC_tran"/>
    <property type="match status" value="1"/>
</dbReference>
<gene>
    <name evidence="9" type="ORF">MUK42_23676</name>
</gene>
<keyword evidence="6 7" id="KW-0472">Membrane</keyword>
<evidence type="ECO:0000256" key="1">
    <source>
        <dbReference type="ARBA" id="ARBA00022448"/>
    </source>
</evidence>
<dbReference type="Gene3D" id="1.20.1560.10">
    <property type="entry name" value="ABC transporter type 1, transmembrane domain"/>
    <property type="match status" value="1"/>
</dbReference>
<sequence>MSGSISVRSFGQENEFVNTNYNLINDLSRLQFQNTGAMQWLCFRLDMLSTLTFAFSLIFLISMPEGVIDPGIAGLAVTYGLSLNMIQTWVIWNLCSLENGIISVERILEYTNIPSEPPLVIDESRPDHIWPSEGEIDLLNLQVHYGLDMPFILRGLNCTLFGGKKIGIVGRTGSRKSTLVQTIFRIIDPTVAHIFINAIDISTIGLHDLRSRLGIIPQDPIMF</sequence>
<name>A0A9E7G5I2_9LILI</name>
<keyword evidence="10" id="KW-1185">Reference proteome</keyword>
<keyword evidence="4" id="KW-0067">ATP-binding</keyword>
<feature type="transmembrane region" description="Helical" evidence="7">
    <location>
        <begin position="37"/>
        <end position="60"/>
    </location>
</feature>
<dbReference type="InterPro" id="IPR011527">
    <property type="entry name" value="ABC1_TM_dom"/>
</dbReference>
<dbReference type="OrthoDB" id="6500128at2759"/>